<keyword evidence="2" id="KW-1185">Reference proteome</keyword>
<comment type="caution">
    <text evidence="1">The sequence shown here is derived from an EMBL/GenBank/DDBJ whole genome shotgun (WGS) entry which is preliminary data.</text>
</comment>
<name>A0AAV4XSX0_CAEEX</name>
<gene>
    <name evidence="1" type="ORF">CEXT_170901</name>
</gene>
<evidence type="ECO:0000313" key="1">
    <source>
        <dbReference type="EMBL" id="GIY98305.1"/>
    </source>
</evidence>
<evidence type="ECO:0000313" key="2">
    <source>
        <dbReference type="Proteomes" id="UP001054945"/>
    </source>
</evidence>
<proteinExistence type="predicted"/>
<dbReference type="AlphaFoldDB" id="A0AAV4XSX0"/>
<reference evidence="1 2" key="1">
    <citation type="submission" date="2021-06" db="EMBL/GenBank/DDBJ databases">
        <title>Caerostris extrusa draft genome.</title>
        <authorList>
            <person name="Kono N."/>
            <person name="Arakawa K."/>
        </authorList>
    </citation>
    <scope>NUCLEOTIDE SEQUENCE [LARGE SCALE GENOMIC DNA]</scope>
</reference>
<protein>
    <submittedName>
        <fullName evidence="1">Uncharacterized protein</fullName>
    </submittedName>
</protein>
<organism evidence="1 2">
    <name type="scientific">Caerostris extrusa</name>
    <name type="common">Bark spider</name>
    <name type="synonym">Caerostris bankana</name>
    <dbReference type="NCBI Taxonomy" id="172846"/>
    <lineage>
        <taxon>Eukaryota</taxon>
        <taxon>Metazoa</taxon>
        <taxon>Ecdysozoa</taxon>
        <taxon>Arthropoda</taxon>
        <taxon>Chelicerata</taxon>
        <taxon>Arachnida</taxon>
        <taxon>Araneae</taxon>
        <taxon>Araneomorphae</taxon>
        <taxon>Entelegynae</taxon>
        <taxon>Araneoidea</taxon>
        <taxon>Araneidae</taxon>
        <taxon>Caerostris</taxon>
    </lineage>
</organism>
<accession>A0AAV4XSX0</accession>
<sequence length="97" mass="10938">MGPTFALMEMAVDYERQPICHIYFVQIGHLSALDELYLLSLNNSTTDEKKRAEHIADCLQSHFTENDIPCTSTNLFVDDSQLGDDDSSLDDSWLGSH</sequence>
<dbReference type="EMBL" id="BPLR01018280">
    <property type="protein sequence ID" value="GIY98305.1"/>
    <property type="molecule type" value="Genomic_DNA"/>
</dbReference>
<dbReference type="Proteomes" id="UP001054945">
    <property type="component" value="Unassembled WGS sequence"/>
</dbReference>